<keyword evidence="2" id="KW-0328">Glycosyltransferase</keyword>
<protein>
    <submittedName>
        <fullName evidence="4">UDPGT domain containing protein</fullName>
    </submittedName>
</protein>
<evidence type="ECO:0000256" key="3">
    <source>
        <dbReference type="ARBA" id="ARBA00022679"/>
    </source>
</evidence>
<evidence type="ECO:0000256" key="1">
    <source>
        <dbReference type="ARBA" id="ARBA00009995"/>
    </source>
</evidence>
<comment type="similarity">
    <text evidence="1">Belongs to the UDP-glycosyltransferase family.</text>
</comment>
<dbReference type="PANTHER" id="PTHR48043:SF159">
    <property type="entry name" value="EG:EG0003.4 PROTEIN-RELATED"/>
    <property type="match status" value="1"/>
</dbReference>
<evidence type="ECO:0000313" key="4">
    <source>
        <dbReference type="EMBL" id="RZB39172.1"/>
    </source>
</evidence>
<dbReference type="GO" id="GO:0008194">
    <property type="term" value="F:UDP-glycosyltransferase activity"/>
    <property type="evidence" value="ECO:0007669"/>
    <property type="project" value="InterPro"/>
</dbReference>
<sequence length="257" mass="29728">MASPSHHIWNRALAFGLANKGHNVTHIGPDEDKVVKPQNYTHILLEGIYDHMNDNFDLNDMTNYSPAKMMMEFENWCVTQCRIGLKSKGLQKLLNYPSDFKFDLIVIDITGGTCFYPLIQRFNYPPTVGVTPFLLPPFVSYGLGNHLFPSYIPWYALPYTTEMNFLERVWNFLYTHIDIGLRYFNQYAEEHELAKKKFGENTPSMQELERHISLVLANTDPVLDYPQPVPPNIIPVGGLHTRKSKEIPHVRFANRVR</sequence>
<keyword evidence="5" id="KW-1185">Reference proteome</keyword>
<dbReference type="OrthoDB" id="5835829at2759"/>
<proteinExistence type="inferred from homology"/>
<dbReference type="PANTHER" id="PTHR48043">
    <property type="entry name" value="EG:EG0003.4 PROTEIN-RELATED"/>
    <property type="match status" value="1"/>
</dbReference>
<dbReference type="InterPro" id="IPR050271">
    <property type="entry name" value="UDP-glycosyltransferase"/>
</dbReference>
<comment type="caution">
    <text evidence="4">The sequence shown here is derived from an EMBL/GenBank/DDBJ whole genome shotgun (WGS) entry which is preliminary data.</text>
</comment>
<dbReference type="InterPro" id="IPR002213">
    <property type="entry name" value="UDP_glucos_trans"/>
</dbReference>
<dbReference type="Pfam" id="PF00201">
    <property type="entry name" value="UDPGT"/>
    <property type="match status" value="1"/>
</dbReference>
<name>A0A482V7K1_ASBVE</name>
<keyword evidence="3" id="KW-0808">Transferase</keyword>
<accession>A0A482V7K1</accession>
<reference evidence="4 5" key="1">
    <citation type="submission" date="2017-03" db="EMBL/GenBank/DDBJ databases">
        <title>Genome of the blue death feigning beetle - Asbolus verrucosus.</title>
        <authorList>
            <person name="Rider S.D."/>
        </authorList>
    </citation>
    <scope>NUCLEOTIDE SEQUENCE [LARGE SCALE GENOMIC DNA]</scope>
    <source>
        <strain evidence="4">Butters</strain>
        <tissue evidence="4">Head and leg muscle</tissue>
    </source>
</reference>
<dbReference type="STRING" id="1661398.A0A482V7K1"/>
<organism evidence="4 5">
    <name type="scientific">Asbolus verrucosus</name>
    <name type="common">Desert ironclad beetle</name>
    <dbReference type="NCBI Taxonomy" id="1661398"/>
    <lineage>
        <taxon>Eukaryota</taxon>
        <taxon>Metazoa</taxon>
        <taxon>Ecdysozoa</taxon>
        <taxon>Arthropoda</taxon>
        <taxon>Hexapoda</taxon>
        <taxon>Insecta</taxon>
        <taxon>Pterygota</taxon>
        <taxon>Neoptera</taxon>
        <taxon>Endopterygota</taxon>
        <taxon>Coleoptera</taxon>
        <taxon>Polyphaga</taxon>
        <taxon>Cucujiformia</taxon>
        <taxon>Tenebrionidae</taxon>
        <taxon>Pimeliinae</taxon>
        <taxon>Asbolus</taxon>
    </lineage>
</organism>
<evidence type="ECO:0000256" key="2">
    <source>
        <dbReference type="ARBA" id="ARBA00022676"/>
    </source>
</evidence>
<evidence type="ECO:0000313" key="5">
    <source>
        <dbReference type="Proteomes" id="UP000292052"/>
    </source>
</evidence>
<dbReference type="EMBL" id="QDEB01130529">
    <property type="protein sequence ID" value="RZB39172.1"/>
    <property type="molecule type" value="Genomic_DNA"/>
</dbReference>
<dbReference type="SUPFAM" id="SSF53756">
    <property type="entry name" value="UDP-Glycosyltransferase/glycogen phosphorylase"/>
    <property type="match status" value="1"/>
</dbReference>
<dbReference type="Proteomes" id="UP000292052">
    <property type="component" value="Unassembled WGS sequence"/>
</dbReference>
<dbReference type="AlphaFoldDB" id="A0A482V7K1"/>
<gene>
    <name evidence="4" type="ORF">BDFB_014013</name>
</gene>